<organism evidence="4 5">
    <name type="scientific">Ilyomonas limi</name>
    <dbReference type="NCBI Taxonomy" id="2575867"/>
    <lineage>
        <taxon>Bacteria</taxon>
        <taxon>Pseudomonadati</taxon>
        <taxon>Bacteroidota</taxon>
        <taxon>Chitinophagia</taxon>
        <taxon>Chitinophagales</taxon>
        <taxon>Chitinophagaceae</taxon>
        <taxon>Ilyomonas</taxon>
    </lineage>
</organism>
<dbReference type="InterPro" id="IPR001139">
    <property type="entry name" value="Glyco_hydro_30"/>
</dbReference>
<reference evidence="4 5" key="1">
    <citation type="submission" date="2019-05" db="EMBL/GenBank/DDBJ databases">
        <title>Panacibacter sp. strain 17mud1-8 Genome sequencing and assembly.</title>
        <authorList>
            <person name="Chhetri G."/>
        </authorList>
    </citation>
    <scope>NUCLEOTIDE SEQUENCE [LARGE SCALE GENOMIC DNA]</scope>
    <source>
        <strain evidence="4 5">17mud1-8</strain>
    </source>
</reference>
<evidence type="ECO:0000313" key="5">
    <source>
        <dbReference type="Proteomes" id="UP000305848"/>
    </source>
</evidence>
<dbReference type="GO" id="GO:0016020">
    <property type="term" value="C:membrane"/>
    <property type="evidence" value="ECO:0007669"/>
    <property type="project" value="GOC"/>
</dbReference>
<evidence type="ECO:0000256" key="3">
    <source>
        <dbReference type="ARBA" id="ARBA00022801"/>
    </source>
</evidence>
<dbReference type="PANTHER" id="PTHR11069:SF38">
    <property type="entry name" value="GLUCURONOXYLANASE XYNC"/>
    <property type="match status" value="1"/>
</dbReference>
<dbReference type="Gene3D" id="3.20.20.80">
    <property type="entry name" value="Glycosidases"/>
    <property type="match status" value="1"/>
</dbReference>
<dbReference type="GO" id="GO:0004348">
    <property type="term" value="F:glucosylceramidase activity"/>
    <property type="evidence" value="ECO:0007669"/>
    <property type="project" value="InterPro"/>
</dbReference>
<dbReference type="GO" id="GO:0006665">
    <property type="term" value="P:sphingolipid metabolic process"/>
    <property type="evidence" value="ECO:0007669"/>
    <property type="project" value="InterPro"/>
</dbReference>
<gene>
    <name evidence="4" type="ORF">FC093_20990</name>
</gene>
<evidence type="ECO:0008006" key="6">
    <source>
        <dbReference type="Google" id="ProtNLM"/>
    </source>
</evidence>
<dbReference type="SUPFAM" id="SSF51445">
    <property type="entry name" value="(Trans)glycosidases"/>
    <property type="match status" value="1"/>
</dbReference>
<dbReference type="Proteomes" id="UP000305848">
    <property type="component" value="Unassembled WGS sequence"/>
</dbReference>
<keyword evidence="3" id="KW-0378">Hydrolase</keyword>
<dbReference type="RefSeq" id="WP_137263781.1">
    <property type="nucleotide sequence ID" value="NZ_SZQL01000024.1"/>
</dbReference>
<dbReference type="OrthoDB" id="1415527at2"/>
<dbReference type="Gene3D" id="2.60.40.1180">
    <property type="entry name" value="Golgi alpha-mannosidase II"/>
    <property type="match status" value="1"/>
</dbReference>
<comment type="similarity">
    <text evidence="1">Belongs to the glycosyl hydrolase 30 family.</text>
</comment>
<evidence type="ECO:0000313" key="4">
    <source>
        <dbReference type="EMBL" id="TKK65144.1"/>
    </source>
</evidence>
<dbReference type="PANTHER" id="PTHR11069">
    <property type="entry name" value="GLUCOSYLCERAMIDASE"/>
    <property type="match status" value="1"/>
</dbReference>
<dbReference type="InterPro" id="IPR017853">
    <property type="entry name" value="GH"/>
</dbReference>
<protein>
    <recommendedName>
        <fullName evidence="6">Glycosyl hydrolase family 30 beta sandwich domain-containing protein</fullName>
    </recommendedName>
</protein>
<evidence type="ECO:0000256" key="1">
    <source>
        <dbReference type="ARBA" id="ARBA00005382"/>
    </source>
</evidence>
<dbReference type="EMBL" id="SZQL01000024">
    <property type="protein sequence ID" value="TKK65144.1"/>
    <property type="molecule type" value="Genomic_DNA"/>
</dbReference>
<proteinExistence type="inferred from homology"/>
<keyword evidence="2" id="KW-0732">Signal</keyword>
<comment type="caution">
    <text evidence="4">The sequence shown here is derived from an EMBL/GenBank/DDBJ whole genome shotgun (WGS) entry which is preliminary data.</text>
</comment>
<keyword evidence="5" id="KW-1185">Reference proteome</keyword>
<dbReference type="AlphaFoldDB" id="A0A4U3KUD7"/>
<evidence type="ECO:0000256" key="2">
    <source>
        <dbReference type="ARBA" id="ARBA00022729"/>
    </source>
</evidence>
<accession>A0A4U3KUD7</accession>
<sequence>MIRAYFFILLLIFFISLSNVCYSQALVNPINVSIQVDGATRFQQINGFGVNANTRAWEGKELEPALNLMIDSANATIWRVIVETVYNWEDKNDNNDPFTFNWDYYNHLYETPKYQKAWDMIDFLNSRGITKNLMINFMGPVPLWMGGKLVKEKYEDEYIEMLVSFFYYARKVKHLQIGLISIMNEPDIENEGPTVDAKQYVKLQRKFIDRMDSLGLGDIHYVAPDVAGMGNGLNSYVPELMKDSVVMSKMAHIGLHSYAGYYANVDSALKHSPYPQTDYWMTEWNNWCNGCDDGMLGEYNYNFAAKSIGFLFEFLQHGATAGIIWEGYDSYYEHHAPSPFSYWGILAYDTATRSYTPRKNFYAFQQVSKFVLPGSWRVAVSNQSDSLTILAFYNETSKKLSMVGINKSHHPVNLNGTLNNLPVVTGFETYITSNTENVHHVADIKVKGKSFKTLIPADCIFTFTSP</sequence>
<name>A0A4U3KUD7_9BACT</name>
<dbReference type="InterPro" id="IPR013780">
    <property type="entry name" value="Glyco_hydro_b"/>
</dbReference>